<proteinExistence type="predicted"/>
<reference evidence="2" key="1">
    <citation type="submission" date="2014-11" db="EMBL/GenBank/DDBJ databases">
        <authorList>
            <person name="Otto D Thomas"/>
            <person name="Naeem Raeece"/>
        </authorList>
    </citation>
    <scope>NUCLEOTIDE SEQUENCE</scope>
</reference>
<evidence type="ECO:0000313" key="2">
    <source>
        <dbReference type="EMBL" id="CEM13714.1"/>
    </source>
</evidence>
<feature type="compositionally biased region" description="Polar residues" evidence="1">
    <location>
        <begin position="291"/>
        <end position="314"/>
    </location>
</feature>
<gene>
    <name evidence="2" type="ORF">Cvel_17284</name>
</gene>
<evidence type="ECO:0000256" key="1">
    <source>
        <dbReference type="SAM" id="MobiDB-lite"/>
    </source>
</evidence>
<sequence>MESVIACQEGGALIQPCTEQEAEQQVQSIVDETIAPQFHLSPHPAYSKAIWLTLGRFVALAKNVTAASRWKVEAILKHALYRLEQLKDIEDANDIDRETFTFDSSDGIDEEEDEEEVGGKGKAEDEKRESEHSRAAAEEESSHFEDEEEDEEEEEDEAEAQQSSFSLTVTRPPQTETERQIGLSSQIRPQACVSSLTGHSDLKSFQGLSSEKFMKTMGGAKQPTGLKRKAPTPSSSSQPMTKKTPHSTDFPCLQGQPPPTILKPNQFLPPPFAVPLPLSVPIKKNHDASKSEQTSLISSPSLTTAVQPKGQQETFRPPPSSSTGPSRAPASLSQATQRAASGGMPGSSRHSAIPRGTRDSTGHPPRGPPNPNNPYSWFDLSLSPSQVHLLAASQQMPLPFCAPFPPTFARQPPQGIVHPRPAGIVNQEQQQQQQPQPSRLQAPGRPPILTKGRGTTMQSSSSSSSSSASSSSSSASSSSSSSSSDQRG</sequence>
<feature type="compositionally biased region" description="Pro residues" evidence="1">
    <location>
        <begin position="256"/>
        <end position="274"/>
    </location>
</feature>
<feature type="region of interest" description="Disordered" evidence="1">
    <location>
        <begin position="398"/>
        <end position="488"/>
    </location>
</feature>
<name>A0A0G4FJ18_9ALVE</name>
<feature type="compositionally biased region" description="Low complexity" evidence="1">
    <location>
        <begin position="459"/>
        <end position="488"/>
    </location>
</feature>
<feature type="compositionally biased region" description="Low complexity" evidence="1">
    <location>
        <begin position="427"/>
        <end position="437"/>
    </location>
</feature>
<dbReference type="EMBL" id="CDMZ01000409">
    <property type="protein sequence ID" value="CEM13714.1"/>
    <property type="molecule type" value="Genomic_DNA"/>
</dbReference>
<protein>
    <submittedName>
        <fullName evidence="2">Uncharacterized protein</fullName>
    </submittedName>
</protein>
<feature type="region of interest" description="Disordered" evidence="1">
    <location>
        <begin position="97"/>
        <end position="377"/>
    </location>
</feature>
<feature type="compositionally biased region" description="Acidic residues" evidence="1">
    <location>
        <begin position="106"/>
        <end position="116"/>
    </location>
</feature>
<feature type="compositionally biased region" description="Acidic residues" evidence="1">
    <location>
        <begin position="145"/>
        <end position="159"/>
    </location>
</feature>
<feature type="compositionally biased region" description="Low complexity" evidence="1">
    <location>
        <begin position="321"/>
        <end position="331"/>
    </location>
</feature>
<organism evidence="2">
    <name type="scientific">Chromera velia CCMP2878</name>
    <dbReference type="NCBI Taxonomy" id="1169474"/>
    <lineage>
        <taxon>Eukaryota</taxon>
        <taxon>Sar</taxon>
        <taxon>Alveolata</taxon>
        <taxon>Colpodellida</taxon>
        <taxon>Chromeraceae</taxon>
        <taxon>Chromera</taxon>
    </lineage>
</organism>
<accession>A0A0G4FJ18</accession>
<feature type="compositionally biased region" description="Basic and acidic residues" evidence="1">
    <location>
        <begin position="117"/>
        <end position="144"/>
    </location>
</feature>
<feature type="compositionally biased region" description="Polar residues" evidence="1">
    <location>
        <begin position="182"/>
        <end position="198"/>
    </location>
</feature>
<dbReference type="AlphaFoldDB" id="A0A0G4FJ18"/>
<dbReference type="VEuPathDB" id="CryptoDB:Cvel_17284"/>
<feature type="compositionally biased region" description="Polar residues" evidence="1">
    <location>
        <begin position="232"/>
        <end position="241"/>
    </location>
</feature>